<accession>A0AA35VRA7</accession>
<evidence type="ECO:0000313" key="2">
    <source>
        <dbReference type="Proteomes" id="UP001177003"/>
    </source>
</evidence>
<reference evidence="1" key="1">
    <citation type="submission" date="2023-04" db="EMBL/GenBank/DDBJ databases">
        <authorList>
            <person name="Vijverberg K."/>
            <person name="Xiong W."/>
            <person name="Schranz E."/>
        </authorList>
    </citation>
    <scope>NUCLEOTIDE SEQUENCE</scope>
</reference>
<evidence type="ECO:0000313" key="1">
    <source>
        <dbReference type="EMBL" id="CAI9267877.1"/>
    </source>
</evidence>
<proteinExistence type="predicted"/>
<dbReference type="PANTHER" id="PTHR36893">
    <property type="entry name" value="OS01G0275950 PROTEIN"/>
    <property type="match status" value="1"/>
</dbReference>
<dbReference type="PANTHER" id="PTHR36893:SF1">
    <property type="entry name" value="BULB-TYPE LECTIN DOMAIN-CONTAINING PROTEIN"/>
    <property type="match status" value="1"/>
</dbReference>
<name>A0AA35VRA7_LACSI</name>
<dbReference type="AlphaFoldDB" id="A0AA35VRA7"/>
<dbReference type="EMBL" id="OX465077">
    <property type="protein sequence ID" value="CAI9267877.1"/>
    <property type="molecule type" value="Genomic_DNA"/>
</dbReference>
<dbReference type="Proteomes" id="UP001177003">
    <property type="component" value="Chromosome 1"/>
</dbReference>
<keyword evidence="2" id="KW-1185">Reference proteome</keyword>
<gene>
    <name evidence="1" type="ORF">LSALG_LOCUS8333</name>
</gene>
<sequence length="129" mass="14705">MCSSIYERFWNGVQWVIAPHELPVPDGYAVSVFWINHIVLALSEAGILYQMQQSENSQPIRIEYTPIQDSSTTMFIKYCVISHNTEIYFCTKNGLLLELTEADHPRWINHGKPPGVDVTTIVNAPKIRA</sequence>
<protein>
    <submittedName>
        <fullName evidence="1">Uncharacterized protein</fullName>
    </submittedName>
</protein>
<organism evidence="1 2">
    <name type="scientific">Lactuca saligna</name>
    <name type="common">Willowleaf lettuce</name>
    <dbReference type="NCBI Taxonomy" id="75948"/>
    <lineage>
        <taxon>Eukaryota</taxon>
        <taxon>Viridiplantae</taxon>
        <taxon>Streptophyta</taxon>
        <taxon>Embryophyta</taxon>
        <taxon>Tracheophyta</taxon>
        <taxon>Spermatophyta</taxon>
        <taxon>Magnoliopsida</taxon>
        <taxon>eudicotyledons</taxon>
        <taxon>Gunneridae</taxon>
        <taxon>Pentapetalae</taxon>
        <taxon>asterids</taxon>
        <taxon>campanulids</taxon>
        <taxon>Asterales</taxon>
        <taxon>Asteraceae</taxon>
        <taxon>Cichorioideae</taxon>
        <taxon>Cichorieae</taxon>
        <taxon>Lactucinae</taxon>
        <taxon>Lactuca</taxon>
    </lineage>
</organism>